<dbReference type="RefSeq" id="YP_009819710.1">
    <property type="nucleotide sequence ID" value="NC_048152.1"/>
</dbReference>
<gene>
    <name evidence="1" type="primary">37</name>
    <name evidence="1" type="ORF">SEA_SONALI_37</name>
</gene>
<dbReference type="Proteomes" id="UP000289206">
    <property type="component" value="Segment"/>
</dbReference>
<name>A0A411CQE0_9CAUD</name>
<dbReference type="GeneID" id="55011128"/>
<reference evidence="1 2" key="1">
    <citation type="submission" date="2019-01" db="EMBL/GenBank/DDBJ databases">
        <authorList>
            <person name="Adair T.L."/>
            <person name="Lucas L.G."/>
            <person name="Young A.M."/>
            <person name="Antrich S.C."/>
            <person name="Baird A.G."/>
            <person name="Dunn E.L."/>
            <person name="Fernandes B.I."/>
            <person name="Fraley E.G."/>
            <person name="Ghanem A.X."/>
            <person name="Gilbert M.G."/>
            <person name="Morris T.B."/>
            <person name="Nortch B.D."/>
            <person name="Overcash M.E."/>
            <person name="Pavleszek K.E."/>
            <person name="Pellegrini L.I.O."/>
            <person name="Pham L.T."/>
            <person name="Rule L.S."/>
            <person name="Schultz E.M."/>
            <person name="Smith J."/>
            <person name="Thong B.J."/>
            <person name="Turner H.A."/>
            <person name="Walker G."/>
            <person name="Whitaker Z.J."/>
            <person name="Wilsey R.N."/>
            <person name="Yanney R.L."/>
            <person name="Klyczek K."/>
            <person name="Garlena R.A."/>
            <person name="Russell D.A."/>
            <person name="Pope W.H."/>
            <person name="Jacobs-Sera D."/>
            <person name="Hatfull G.F."/>
        </authorList>
    </citation>
    <scope>NUCLEOTIDE SEQUENCE [LARGE SCALE GENOMIC DNA]</scope>
</reference>
<dbReference type="EMBL" id="MK411746">
    <property type="protein sequence ID" value="QAY16149.1"/>
    <property type="molecule type" value="Genomic_DNA"/>
</dbReference>
<keyword evidence="2" id="KW-1185">Reference proteome</keyword>
<evidence type="ECO:0000313" key="1">
    <source>
        <dbReference type="EMBL" id="QAY16149.1"/>
    </source>
</evidence>
<accession>A0A411CQE0</accession>
<protein>
    <submittedName>
        <fullName evidence="1">Uncharacterized protein</fullName>
    </submittedName>
</protein>
<sequence length="271" mass="29440">MTNAAAALRNVAKTTDALLVEAWWAVAKAGDRVRDYAGIKANCEKRGTTFHYADALAKAEEALEAAQAKAAPLEAIANAGDWSRFVLVPNGHLHRGFGCSTLRWTTQTGLMPEFSGADEAEVVELAGEVACTVCFPSAPVNRPSMLPVHVKEREEAAKAKAEKEATKTKADAEKVTVGRQVYKTLRAAENAISWEMENVVSRTWMNAQDEAHRAHLDNLVAEDRGAVEAIADAIQAVYPEWDRQGVLAKKFDAKVKVYRKAGFDIPAGATY</sequence>
<organism evidence="1 2">
    <name type="scientific">Arthrobacter phage Sonali</name>
    <dbReference type="NCBI Taxonomy" id="2510495"/>
    <lineage>
        <taxon>Viruses</taxon>
        <taxon>Duplodnaviria</taxon>
        <taxon>Heunggongvirae</taxon>
        <taxon>Uroviricota</taxon>
        <taxon>Caudoviricetes</taxon>
        <taxon>Sonalivirus</taxon>
        <taxon>Sonalivirus sonali</taxon>
    </lineage>
</organism>
<evidence type="ECO:0000313" key="2">
    <source>
        <dbReference type="Proteomes" id="UP000289206"/>
    </source>
</evidence>
<dbReference type="KEGG" id="vg:55011128"/>
<proteinExistence type="predicted"/>